<proteinExistence type="predicted"/>
<name>A0ACC3T9T7_LIPKO</name>
<evidence type="ECO:0000313" key="2">
    <source>
        <dbReference type="Proteomes" id="UP001433508"/>
    </source>
</evidence>
<organism evidence="1 2">
    <name type="scientific">Lipomyces kononenkoae</name>
    <name type="common">Yeast</name>
    <dbReference type="NCBI Taxonomy" id="34357"/>
    <lineage>
        <taxon>Eukaryota</taxon>
        <taxon>Fungi</taxon>
        <taxon>Dikarya</taxon>
        <taxon>Ascomycota</taxon>
        <taxon>Saccharomycotina</taxon>
        <taxon>Lipomycetes</taxon>
        <taxon>Lipomycetales</taxon>
        <taxon>Lipomycetaceae</taxon>
        <taxon>Lipomyces</taxon>
    </lineage>
</organism>
<dbReference type="EMBL" id="MU971340">
    <property type="protein sequence ID" value="KAK9240366.1"/>
    <property type="molecule type" value="Genomic_DNA"/>
</dbReference>
<comment type="caution">
    <text evidence="1">The sequence shown here is derived from an EMBL/GenBank/DDBJ whole genome shotgun (WGS) entry which is preliminary data.</text>
</comment>
<protein>
    <submittedName>
        <fullName evidence="1">Uncharacterized protein</fullName>
    </submittedName>
</protein>
<keyword evidence="2" id="KW-1185">Reference proteome</keyword>
<dbReference type="Proteomes" id="UP001433508">
    <property type="component" value="Unassembled WGS sequence"/>
</dbReference>
<accession>A0ACC3T9T7</accession>
<reference evidence="2" key="1">
    <citation type="journal article" date="2024" name="Front. Bioeng. Biotechnol.">
        <title>Genome-scale model development and genomic sequencing of the oleaginous clade Lipomyces.</title>
        <authorList>
            <person name="Czajka J.J."/>
            <person name="Han Y."/>
            <person name="Kim J."/>
            <person name="Mondo S.J."/>
            <person name="Hofstad B.A."/>
            <person name="Robles A."/>
            <person name="Haridas S."/>
            <person name="Riley R."/>
            <person name="LaButti K."/>
            <person name="Pangilinan J."/>
            <person name="Andreopoulos W."/>
            <person name="Lipzen A."/>
            <person name="Yan J."/>
            <person name="Wang M."/>
            <person name="Ng V."/>
            <person name="Grigoriev I.V."/>
            <person name="Spatafora J.W."/>
            <person name="Magnuson J.K."/>
            <person name="Baker S.E."/>
            <person name="Pomraning K.R."/>
        </authorList>
    </citation>
    <scope>NUCLEOTIDE SEQUENCE [LARGE SCALE GENOMIC DNA]</scope>
    <source>
        <strain evidence="2">CBS 7786</strain>
    </source>
</reference>
<evidence type="ECO:0000313" key="1">
    <source>
        <dbReference type="EMBL" id="KAK9240366.1"/>
    </source>
</evidence>
<gene>
    <name evidence="1" type="ORF">V1525DRAFT_385725</name>
</gene>
<sequence length="469" mass="52799">MAVNKPGALGTVIAIIARTSELPCRFVRQEPYFILSVGSGSDVFIYKGKNEWVRDDEYMDLGEWDEEVRFDIYDEPEFQVMKFGVFVRHADQVVRIGETEIDLAKVQEQAEHDSWWRLTNDGEYAGKVFIELTFYPMRKRRQRSPNQTRSLSSVQRPPTQPQQSIELQQPMQPQQIQQPYSPTHPFLPKAKPLSMPALPQLPNSARRWSESVLQGPRLSHTPHSSPPLQHHQPIRTATPVMPPNEPNLQIVGAYPQSPVSPTSVDDNSHPRRSRAHDVNYYTLLRDQQRHSTASSLSLPEDKQSFVCETLDDPSAKSPSHHTELADAFAGMSVASQSVRRVRRKPVGSPAAVTTATPASAPTFFSAHDIPLPPSLQRQVPQPRTEYLPSTAHAPELGTPEGYAAVLDSDSVFREQIERQAEEEARARSKKERELARRVLSPGSPALPPKIPLNVSREEFLAFQARSRIV</sequence>